<dbReference type="EMBL" id="QUBQ01000001">
    <property type="protein sequence ID" value="REK75811.1"/>
    <property type="molecule type" value="Genomic_DNA"/>
</dbReference>
<dbReference type="PANTHER" id="PTHR12526:SF630">
    <property type="entry name" value="GLYCOSYLTRANSFERASE"/>
    <property type="match status" value="1"/>
</dbReference>
<dbReference type="PANTHER" id="PTHR12526">
    <property type="entry name" value="GLYCOSYLTRANSFERASE"/>
    <property type="match status" value="1"/>
</dbReference>
<dbReference type="Proteomes" id="UP000261905">
    <property type="component" value="Unassembled WGS sequence"/>
</dbReference>
<evidence type="ECO:0000313" key="2">
    <source>
        <dbReference type="EMBL" id="REK75811.1"/>
    </source>
</evidence>
<dbReference type="GO" id="GO:0016757">
    <property type="term" value="F:glycosyltransferase activity"/>
    <property type="evidence" value="ECO:0007669"/>
    <property type="project" value="InterPro"/>
</dbReference>
<dbReference type="AlphaFoldDB" id="A0A371PHX7"/>
<keyword evidence="2" id="KW-0808">Transferase</keyword>
<feature type="domain" description="Glycosyl transferase family 1" evidence="1">
    <location>
        <begin position="227"/>
        <end position="373"/>
    </location>
</feature>
<comment type="caution">
    <text evidence="2">The sequence shown here is derived from an EMBL/GenBank/DDBJ whole genome shotgun (WGS) entry which is preliminary data.</text>
</comment>
<protein>
    <submittedName>
        <fullName evidence="2">Glycosyltransferase</fullName>
    </submittedName>
</protein>
<sequence>MKPKLLFVMNHLDCGGAEKALVSLLQVIDYDRFEVDLLLFKREGMFLKHVPKRVKLLQPPADYHYYDMPIGSAIAKCVRRGAFRSLLPRLYLGLVMRTEGNAARREQLAWRHIVRTFKRLDGHYDAAIGFLEKTPIYYVIDKVKARRKIGWIHTNYENMGMDRRLDEPYFNRLDHIVTVSEECGSSVKDAFEEFKTKVKVIHNVVSPAIIRRLAQDELPAERGSAVRLLTIARLHPVKGIDLAIEAARLLRDMGIEIDWTVLGEGSREEREALTSLIERYELQGHIRLIGAVDNPYPYLKLADIVVQPSRYEGKSIAIDEAKIMGKPIVATAFTTVADQIEHGQNGLVVEMQPHAIAAGIKRLIEHPELREAFAVRLAEEALGTEQEVRKLYELVHDGEWLEAN</sequence>
<gene>
    <name evidence="2" type="ORF">DX130_01665</name>
</gene>
<evidence type="ECO:0000313" key="3">
    <source>
        <dbReference type="Proteomes" id="UP000261905"/>
    </source>
</evidence>
<dbReference type="Pfam" id="PF00534">
    <property type="entry name" value="Glycos_transf_1"/>
    <property type="match status" value="1"/>
</dbReference>
<keyword evidence="3" id="KW-1185">Reference proteome</keyword>
<dbReference type="Gene3D" id="3.40.50.2000">
    <property type="entry name" value="Glycogen Phosphorylase B"/>
    <property type="match status" value="2"/>
</dbReference>
<dbReference type="InterPro" id="IPR001296">
    <property type="entry name" value="Glyco_trans_1"/>
</dbReference>
<dbReference type="SUPFAM" id="SSF53756">
    <property type="entry name" value="UDP-Glycosyltransferase/glycogen phosphorylase"/>
    <property type="match status" value="1"/>
</dbReference>
<dbReference type="RefSeq" id="WP_116042316.1">
    <property type="nucleotide sequence ID" value="NZ_QUBQ01000001.1"/>
</dbReference>
<proteinExistence type="predicted"/>
<reference evidence="2 3" key="1">
    <citation type="submission" date="2018-08" db="EMBL/GenBank/DDBJ databases">
        <title>Paenibacillus sp. M4BSY-1, whole genome shotgun sequence.</title>
        <authorList>
            <person name="Tuo L."/>
        </authorList>
    </citation>
    <scope>NUCLEOTIDE SEQUENCE [LARGE SCALE GENOMIC DNA]</scope>
    <source>
        <strain evidence="2 3">M4BSY-1</strain>
    </source>
</reference>
<accession>A0A371PHX7</accession>
<evidence type="ECO:0000259" key="1">
    <source>
        <dbReference type="Pfam" id="PF00534"/>
    </source>
</evidence>
<dbReference type="CDD" id="cd03811">
    <property type="entry name" value="GT4_GT28_WabH-like"/>
    <property type="match status" value="1"/>
</dbReference>
<name>A0A371PHX7_9BACL</name>
<dbReference type="OrthoDB" id="9813638at2"/>
<organism evidence="2 3">
    <name type="scientific">Paenibacillus paeoniae</name>
    <dbReference type="NCBI Taxonomy" id="2292705"/>
    <lineage>
        <taxon>Bacteria</taxon>
        <taxon>Bacillati</taxon>
        <taxon>Bacillota</taxon>
        <taxon>Bacilli</taxon>
        <taxon>Bacillales</taxon>
        <taxon>Paenibacillaceae</taxon>
        <taxon>Paenibacillus</taxon>
    </lineage>
</organism>